<dbReference type="InterPro" id="IPR023696">
    <property type="entry name" value="Ureohydrolase_dom_sf"/>
</dbReference>
<dbReference type="GO" id="GO:0004407">
    <property type="term" value="F:histone deacetylase activity"/>
    <property type="evidence" value="ECO:0007669"/>
    <property type="project" value="TreeGrafter"/>
</dbReference>
<dbReference type="CDD" id="cd10001">
    <property type="entry name" value="HDAC_classII_APAH"/>
    <property type="match status" value="1"/>
</dbReference>
<feature type="domain" description="Histone deacetylase" evidence="1">
    <location>
        <begin position="19"/>
        <end position="302"/>
    </location>
</feature>
<name>A0A7C4FGB3_9CREN</name>
<gene>
    <name evidence="2" type="ORF">ENV14_01320</name>
</gene>
<dbReference type="PANTHER" id="PTHR10625">
    <property type="entry name" value="HISTONE DEACETYLASE HDAC1-RELATED"/>
    <property type="match status" value="1"/>
</dbReference>
<dbReference type="PRINTS" id="PR01270">
    <property type="entry name" value="HDASUPER"/>
</dbReference>
<dbReference type="GO" id="GO:0040029">
    <property type="term" value="P:epigenetic regulation of gene expression"/>
    <property type="evidence" value="ECO:0007669"/>
    <property type="project" value="TreeGrafter"/>
</dbReference>
<evidence type="ECO:0000313" key="2">
    <source>
        <dbReference type="EMBL" id="HGI87029.1"/>
    </source>
</evidence>
<dbReference type="SUPFAM" id="SSF52768">
    <property type="entry name" value="Arginase/deacetylase"/>
    <property type="match status" value="1"/>
</dbReference>
<accession>A0A7C4FGB3</accession>
<dbReference type="InterPro" id="IPR037138">
    <property type="entry name" value="His_deacetylse_dom_sf"/>
</dbReference>
<evidence type="ECO:0000259" key="1">
    <source>
        <dbReference type="Pfam" id="PF00850"/>
    </source>
</evidence>
<dbReference type="Gene3D" id="3.40.800.20">
    <property type="entry name" value="Histone deacetylase domain"/>
    <property type="match status" value="1"/>
</dbReference>
<dbReference type="Pfam" id="PF00850">
    <property type="entry name" value="Hist_deacetyl"/>
    <property type="match status" value="1"/>
</dbReference>
<dbReference type="EMBL" id="DTFF01000012">
    <property type="protein sequence ID" value="HGI87029.1"/>
    <property type="molecule type" value="Genomic_DNA"/>
</dbReference>
<dbReference type="AlphaFoldDB" id="A0A7C4FGB3"/>
<comment type="caution">
    <text evidence="2">The sequence shown here is derived from an EMBL/GenBank/DDBJ whole genome shotgun (WGS) entry which is preliminary data.</text>
</comment>
<proteinExistence type="predicted"/>
<sequence>MIYFSRESYLHTPLKGLYHPENPSRLEIALSALYNSGFGESIVEVQGGENSVDVRELLLKTHDSAYVEYIFKLCSQEFEGYIDSDTYISRGTCVAAQKAVEVSVMAVEHVLKSQYNFVLALVRPPGHHAGVSGRAMNAPTQGFCIFNNVAVAATYALSKGIKPVLIIDIDAHHGNGTQEIFWSNPGVVHVDVHERGIYPGTGDIHDIGGGEAEGTKINIPLPPYSDDEDYIYAFLRIVEPLVYAVRPRIIAISAGFDAYSNDGLASMRLTENFYRFFGRMLREVLQALRIGAVAVLEGGYSVGLRNGLPAMLKGFAEPGYSKPSLENVKPSYAVEAIVNRVVQVLRRYAFT</sequence>
<dbReference type="InterPro" id="IPR023801">
    <property type="entry name" value="His_deacetylse_dom"/>
</dbReference>
<dbReference type="PANTHER" id="PTHR10625:SF10">
    <property type="entry name" value="HISTONE DEACETYLASE HDAC1"/>
    <property type="match status" value="1"/>
</dbReference>
<organism evidence="2">
    <name type="scientific">Ignisphaera aggregans</name>
    <dbReference type="NCBI Taxonomy" id="334771"/>
    <lineage>
        <taxon>Archaea</taxon>
        <taxon>Thermoproteota</taxon>
        <taxon>Thermoprotei</taxon>
        <taxon>Desulfurococcales</taxon>
        <taxon>Desulfurococcaceae</taxon>
        <taxon>Ignisphaera</taxon>
    </lineage>
</organism>
<protein>
    <submittedName>
        <fullName evidence="2">Histone deacetylase family protein</fullName>
    </submittedName>
</protein>
<reference evidence="2" key="1">
    <citation type="journal article" date="2020" name="mSystems">
        <title>Genome- and Community-Level Interaction Insights into Carbon Utilization and Element Cycling Functions of Hydrothermarchaeota in Hydrothermal Sediment.</title>
        <authorList>
            <person name="Zhou Z."/>
            <person name="Liu Y."/>
            <person name="Xu W."/>
            <person name="Pan J."/>
            <person name="Luo Z.H."/>
            <person name="Li M."/>
        </authorList>
    </citation>
    <scope>NUCLEOTIDE SEQUENCE [LARGE SCALE GENOMIC DNA]</scope>
    <source>
        <strain evidence="2">SpSt-732</strain>
    </source>
</reference>
<dbReference type="InterPro" id="IPR000286">
    <property type="entry name" value="HDACs"/>
</dbReference>